<dbReference type="InterPro" id="IPR056834">
    <property type="entry name" value="ARM_TT21_C"/>
</dbReference>
<name>A0A6I6GN00_9BACT</name>
<reference evidence="3 4" key="1">
    <citation type="submission" date="2019-11" db="EMBL/GenBank/DDBJ databases">
        <authorList>
            <person name="Im W.T."/>
        </authorList>
    </citation>
    <scope>NUCLEOTIDE SEQUENCE [LARGE SCALE GENOMIC DNA]</scope>
    <source>
        <strain evidence="3 4">SB-02</strain>
    </source>
</reference>
<feature type="repeat" description="TPR" evidence="1">
    <location>
        <begin position="308"/>
        <end position="341"/>
    </location>
</feature>
<proteinExistence type="predicted"/>
<gene>
    <name evidence="3" type="ORF">GLV81_14005</name>
</gene>
<feature type="repeat" description="TPR" evidence="1">
    <location>
        <begin position="138"/>
        <end position="171"/>
    </location>
</feature>
<evidence type="ECO:0000259" key="2">
    <source>
        <dbReference type="Pfam" id="PF25063"/>
    </source>
</evidence>
<feature type="domain" description="Tetratricopeptide repeat protein 21A/21B C-terminal ARM" evidence="2">
    <location>
        <begin position="224"/>
        <end position="344"/>
    </location>
</feature>
<feature type="repeat" description="TPR" evidence="1">
    <location>
        <begin position="274"/>
        <end position="307"/>
    </location>
</feature>
<dbReference type="SMART" id="SM00028">
    <property type="entry name" value="TPR"/>
    <property type="match status" value="9"/>
</dbReference>
<dbReference type="Gene3D" id="1.25.40.10">
    <property type="entry name" value="Tetratricopeptide repeat domain"/>
    <property type="match status" value="4"/>
</dbReference>
<dbReference type="PANTHER" id="PTHR12558:SF13">
    <property type="entry name" value="CELL DIVISION CYCLE PROTEIN 27 HOMOLOG"/>
    <property type="match status" value="1"/>
</dbReference>
<dbReference type="AlphaFoldDB" id="A0A6I6GN00"/>
<dbReference type="InterPro" id="IPR011990">
    <property type="entry name" value="TPR-like_helical_dom_sf"/>
</dbReference>
<dbReference type="Pfam" id="PF13432">
    <property type="entry name" value="TPR_16"/>
    <property type="match status" value="1"/>
</dbReference>
<dbReference type="Pfam" id="PF25063">
    <property type="entry name" value="ARM_TT21_C"/>
    <property type="match status" value="1"/>
</dbReference>
<protein>
    <submittedName>
        <fullName evidence="3">Tetratricopeptide repeat protein</fullName>
    </submittedName>
</protein>
<feature type="repeat" description="TPR" evidence="1">
    <location>
        <begin position="342"/>
        <end position="375"/>
    </location>
</feature>
<evidence type="ECO:0000256" key="1">
    <source>
        <dbReference type="PROSITE-ProRule" id="PRU00339"/>
    </source>
</evidence>
<evidence type="ECO:0000313" key="3">
    <source>
        <dbReference type="EMBL" id="QGW29068.1"/>
    </source>
</evidence>
<evidence type="ECO:0000313" key="4">
    <source>
        <dbReference type="Proteomes" id="UP000426027"/>
    </source>
</evidence>
<dbReference type="Proteomes" id="UP000426027">
    <property type="component" value="Chromosome"/>
</dbReference>
<keyword evidence="1" id="KW-0802">TPR repeat</keyword>
<dbReference type="EMBL" id="CP046566">
    <property type="protein sequence ID" value="QGW29068.1"/>
    <property type="molecule type" value="Genomic_DNA"/>
</dbReference>
<dbReference type="SUPFAM" id="SSF81901">
    <property type="entry name" value="HCP-like"/>
    <property type="match status" value="1"/>
</dbReference>
<keyword evidence="4" id="KW-1185">Reference proteome</keyword>
<dbReference type="InterPro" id="IPR019734">
    <property type="entry name" value="TPR_rpt"/>
</dbReference>
<organism evidence="3 4">
    <name type="scientific">Phnomibacter ginsenosidimutans</name>
    <dbReference type="NCBI Taxonomy" id="2676868"/>
    <lineage>
        <taxon>Bacteria</taxon>
        <taxon>Pseudomonadati</taxon>
        <taxon>Bacteroidota</taxon>
        <taxon>Chitinophagia</taxon>
        <taxon>Chitinophagales</taxon>
        <taxon>Chitinophagaceae</taxon>
        <taxon>Phnomibacter</taxon>
    </lineage>
</organism>
<feature type="repeat" description="TPR" evidence="1">
    <location>
        <begin position="240"/>
        <end position="273"/>
    </location>
</feature>
<dbReference type="PANTHER" id="PTHR12558">
    <property type="entry name" value="CELL DIVISION CYCLE 16,23,27"/>
    <property type="match status" value="1"/>
</dbReference>
<accession>A0A6I6GN00</accession>
<dbReference type="SUPFAM" id="SSF48452">
    <property type="entry name" value="TPR-like"/>
    <property type="match status" value="2"/>
</dbReference>
<dbReference type="KEGG" id="fls:GLV81_14005"/>
<sequence>MANYSSRREREEMQELLRAYQNLKSGRAASFLEEEDFERIIDYFDDQENVPAALEAATLGLEHFPFAAQLMYRKADFLIAQHHFEEALAVLDKAALYDATDISLYILQTDAYLGLEQPEKAARILEESVQLFEGEERIELLFELADVYDDYEDFQKVFDCLKWILEEDPNNEEALLKICFWADFTGRSEESIRLHQWITDEHPFNELAWFNLAAAFQGLKLYEKAIDAYQYALAIDDKLDIAYRNMGDAYIRIRKYKDAIECLEKVLELSRPEEVIFEAIGHCYHKLENYPQARFYYRKASHINPDDSRIYYKIAITYYREMKFDKAIRQMEPATRIHRNQPDFNLLLGDCYTQLNKLKEAAQHYAAVVKAKPKNLRGQEALIGVLLQGEFYEEALLQSRNAFELTKGNPLFLYSNSAALFGLGKTKEALLELEHALSVHPQGFKKMVDMVPGILQVNRVIDPANAYLKKKGKK</sequence>
<dbReference type="PROSITE" id="PS50005">
    <property type="entry name" value="TPR"/>
    <property type="match status" value="6"/>
</dbReference>
<feature type="repeat" description="TPR" evidence="1">
    <location>
        <begin position="206"/>
        <end position="239"/>
    </location>
</feature>
<dbReference type="RefSeq" id="WP_157479421.1">
    <property type="nucleotide sequence ID" value="NZ_CP046566.1"/>
</dbReference>